<dbReference type="EMBL" id="LAYJ01000088">
    <property type="protein sequence ID" value="KKI51157.1"/>
    <property type="molecule type" value="Genomic_DNA"/>
</dbReference>
<dbReference type="STRING" id="270498.CHK_1544"/>
<dbReference type="SUPFAM" id="SSF46955">
    <property type="entry name" value="Putative DNA-binding domain"/>
    <property type="match status" value="1"/>
</dbReference>
<dbReference type="Pfam" id="PF13411">
    <property type="entry name" value="MerR_1"/>
    <property type="match status" value="1"/>
</dbReference>
<dbReference type="InterPro" id="IPR010499">
    <property type="entry name" value="AraC_E-bd"/>
</dbReference>
<dbReference type="GO" id="GO:0003677">
    <property type="term" value="F:DNA binding"/>
    <property type="evidence" value="ECO:0007669"/>
    <property type="project" value="UniProtKB-KW"/>
</dbReference>
<dbReference type="RefSeq" id="WP_046443399.1">
    <property type="nucleotide sequence ID" value="NZ_LAYJ01000088.1"/>
</dbReference>
<accession>A0A0M2NL51</accession>
<dbReference type="Proteomes" id="UP000034076">
    <property type="component" value="Unassembled WGS sequence"/>
</dbReference>
<evidence type="ECO:0000313" key="4">
    <source>
        <dbReference type="Proteomes" id="UP000034076"/>
    </source>
</evidence>
<comment type="caution">
    <text evidence="3">The sequence shown here is derived from an EMBL/GenBank/DDBJ whole genome shotgun (WGS) entry which is preliminary data.</text>
</comment>
<gene>
    <name evidence="3" type="ORF">CHK_1544</name>
</gene>
<dbReference type="SUPFAM" id="SSF55136">
    <property type="entry name" value="Probable bacterial effector-binding domain"/>
    <property type="match status" value="1"/>
</dbReference>
<dbReference type="SMART" id="SM00871">
    <property type="entry name" value="AraC_E_bind"/>
    <property type="match status" value="1"/>
</dbReference>
<dbReference type="PATRIC" id="fig|270498.16.peg.984"/>
<dbReference type="SMART" id="SM00422">
    <property type="entry name" value="HTH_MERR"/>
    <property type="match status" value="1"/>
</dbReference>
<evidence type="ECO:0000256" key="1">
    <source>
        <dbReference type="ARBA" id="ARBA00023125"/>
    </source>
</evidence>
<dbReference type="Pfam" id="PF06445">
    <property type="entry name" value="GyrI-like"/>
    <property type="match status" value="1"/>
</dbReference>
<keyword evidence="4" id="KW-1185">Reference proteome</keyword>
<name>A0A0M2NL51_9FIRM</name>
<dbReference type="InterPro" id="IPR047057">
    <property type="entry name" value="MerR_fam"/>
</dbReference>
<dbReference type="CDD" id="cd01107">
    <property type="entry name" value="HTH_BmrR"/>
    <property type="match status" value="1"/>
</dbReference>
<evidence type="ECO:0000313" key="3">
    <source>
        <dbReference type="EMBL" id="KKI51157.1"/>
    </source>
</evidence>
<reference evidence="3 4" key="1">
    <citation type="submission" date="2015-04" db="EMBL/GenBank/DDBJ databases">
        <title>Draft genome sequence of bacteremic isolate Catabacter hongkongensis type strain HKU16T.</title>
        <authorList>
            <person name="Lau S.K."/>
            <person name="Teng J.L."/>
            <person name="Huang Y."/>
            <person name="Curreem S.O."/>
            <person name="Tsui S.K."/>
            <person name="Woo P.C."/>
        </authorList>
    </citation>
    <scope>NUCLEOTIDE SEQUENCE [LARGE SCALE GENOMIC DNA]</scope>
    <source>
        <strain evidence="3 4">HKU16</strain>
    </source>
</reference>
<dbReference type="OrthoDB" id="9773308at2"/>
<dbReference type="InterPro" id="IPR000551">
    <property type="entry name" value="MerR-type_HTH_dom"/>
</dbReference>
<sequence>MYSIGMFSRINQVTPKTLRHYARMGLLKPAYVDTETGYRYYDATQIVRMRQILDFKQMGFSLSEILEMIDQEPGGGAQRELLASKRREIEGRIGEEKQKLERIESFLRCGKGESMENDQVIVKSLPGVVVASLRRVIPNYDALFELMPNVLGAEMQRLGCECAVPEYCFNIYHDGEYRETDIDAEMCEAVVEAKENTDIVTFKKIPEVPMAVCVMHRGGYDTLREGYAFGAEWIEKNGYVMCDSPRESYIDGIWNKDTEDEWLTEIQFPVVKAE</sequence>
<organism evidence="3 4">
    <name type="scientific">Christensenella hongkongensis</name>
    <dbReference type="NCBI Taxonomy" id="270498"/>
    <lineage>
        <taxon>Bacteria</taxon>
        <taxon>Bacillati</taxon>
        <taxon>Bacillota</taxon>
        <taxon>Clostridia</taxon>
        <taxon>Christensenellales</taxon>
        <taxon>Christensenellaceae</taxon>
        <taxon>Christensenella</taxon>
    </lineage>
</organism>
<evidence type="ECO:0000259" key="2">
    <source>
        <dbReference type="PROSITE" id="PS50937"/>
    </source>
</evidence>
<dbReference type="PANTHER" id="PTHR30204">
    <property type="entry name" value="REDOX-CYCLING DRUG-SENSING TRANSCRIPTIONAL ACTIVATOR SOXR"/>
    <property type="match status" value="1"/>
</dbReference>
<dbReference type="PROSITE" id="PS50937">
    <property type="entry name" value="HTH_MERR_2"/>
    <property type="match status" value="1"/>
</dbReference>
<dbReference type="Gene3D" id="1.10.1660.10">
    <property type="match status" value="1"/>
</dbReference>
<dbReference type="InterPro" id="IPR009061">
    <property type="entry name" value="DNA-bd_dom_put_sf"/>
</dbReference>
<protein>
    <submittedName>
        <fullName evidence="3">Transcriptional regulator, MerR family</fullName>
    </submittedName>
</protein>
<feature type="domain" description="HTH merR-type" evidence="2">
    <location>
        <begin position="1"/>
        <end position="71"/>
    </location>
</feature>
<dbReference type="InterPro" id="IPR029442">
    <property type="entry name" value="GyrI-like"/>
</dbReference>
<dbReference type="AlphaFoldDB" id="A0A0M2NL51"/>
<keyword evidence="1" id="KW-0238">DNA-binding</keyword>
<dbReference type="GO" id="GO:0003700">
    <property type="term" value="F:DNA-binding transcription factor activity"/>
    <property type="evidence" value="ECO:0007669"/>
    <property type="project" value="InterPro"/>
</dbReference>
<dbReference type="Gene3D" id="3.20.80.10">
    <property type="entry name" value="Regulatory factor, effector binding domain"/>
    <property type="match status" value="1"/>
</dbReference>
<proteinExistence type="predicted"/>
<dbReference type="PANTHER" id="PTHR30204:SF97">
    <property type="entry name" value="MERR FAMILY REGULATORY PROTEIN"/>
    <property type="match status" value="1"/>
</dbReference>
<dbReference type="InterPro" id="IPR011256">
    <property type="entry name" value="Reg_factor_effector_dom_sf"/>
</dbReference>